<accession>A0A9D2SEM8</accession>
<evidence type="ECO:0000256" key="10">
    <source>
        <dbReference type="ARBA" id="ARBA00022840"/>
    </source>
</evidence>
<dbReference type="InterPro" id="IPR015865">
    <property type="entry name" value="Riboflavin_kinase_bac/euk"/>
</dbReference>
<organism evidence="16 17">
    <name type="scientific">Candidatus Eisenbergiella merdigallinarum</name>
    <dbReference type="NCBI Taxonomy" id="2838552"/>
    <lineage>
        <taxon>Bacteria</taxon>
        <taxon>Bacillati</taxon>
        <taxon>Bacillota</taxon>
        <taxon>Clostridia</taxon>
        <taxon>Lachnospirales</taxon>
        <taxon>Lachnospiraceae</taxon>
        <taxon>Eisenbergiella</taxon>
    </lineage>
</organism>
<dbReference type="NCBIfam" id="TIGR00083">
    <property type="entry name" value="ribF"/>
    <property type="match status" value="1"/>
</dbReference>
<evidence type="ECO:0000256" key="6">
    <source>
        <dbReference type="ARBA" id="ARBA00022695"/>
    </source>
</evidence>
<evidence type="ECO:0000313" key="17">
    <source>
        <dbReference type="Proteomes" id="UP000886883"/>
    </source>
</evidence>
<name>A0A9D2SEM8_9FIRM</name>
<sequence>MQIISGTTEFWLERPSAVAIGKFDGMHRGHRALLERIVEAKESGLQAVLFTFDPSPAAFFSGKMQKGLTTKEEKRRLFRQLGIDVLIEFPMNASTAATPPEAFIRDILCARMKTALIAAGGDLSFGDRGKGDCALLRQRAQECGYRVEIIDKVYEAGEQISSTRVRNCVEQGRMQEAGRLLGVPYAVMGTVVHGNRIGRTLGFPTVNLLPPPDKLLPPNGVYRSQVECRMGIFRGLTNIGTKPTVQKGDHPITGVETYLYDFDEDIYDTFITVRLLSFVRPERKFDSLEALKAQLQSDIAAGRDQ</sequence>
<keyword evidence="8 14" id="KW-0418">Kinase</keyword>
<dbReference type="InterPro" id="IPR002606">
    <property type="entry name" value="Riboflavin_kinase_bac"/>
</dbReference>
<evidence type="ECO:0000259" key="15">
    <source>
        <dbReference type="SMART" id="SM00904"/>
    </source>
</evidence>
<keyword evidence="10 14" id="KW-0067">ATP-binding</keyword>
<dbReference type="AlphaFoldDB" id="A0A9D2SEM8"/>
<gene>
    <name evidence="16" type="primary">ribF</name>
    <name evidence="16" type="ORF">H9763_12595</name>
</gene>
<evidence type="ECO:0000256" key="9">
    <source>
        <dbReference type="ARBA" id="ARBA00022827"/>
    </source>
</evidence>
<dbReference type="SUPFAM" id="SSF52374">
    <property type="entry name" value="Nucleotidylyl transferase"/>
    <property type="match status" value="1"/>
</dbReference>
<keyword evidence="9 14" id="KW-0274">FAD</keyword>
<dbReference type="Gene3D" id="3.40.50.620">
    <property type="entry name" value="HUPs"/>
    <property type="match status" value="1"/>
</dbReference>
<dbReference type="Pfam" id="PF01687">
    <property type="entry name" value="Flavokinase"/>
    <property type="match status" value="1"/>
</dbReference>
<keyword evidence="3 14" id="KW-0285">Flavoprotein</keyword>
<dbReference type="GO" id="GO:0008531">
    <property type="term" value="F:riboflavin kinase activity"/>
    <property type="evidence" value="ECO:0007669"/>
    <property type="project" value="UniProtKB-UniRule"/>
</dbReference>
<dbReference type="GO" id="GO:0003919">
    <property type="term" value="F:FMN adenylyltransferase activity"/>
    <property type="evidence" value="ECO:0007669"/>
    <property type="project" value="UniProtKB-UniRule"/>
</dbReference>
<evidence type="ECO:0000256" key="7">
    <source>
        <dbReference type="ARBA" id="ARBA00022741"/>
    </source>
</evidence>
<comment type="catalytic activity">
    <reaction evidence="12 14">
        <text>riboflavin + ATP = FMN + ADP + H(+)</text>
        <dbReference type="Rhea" id="RHEA:14357"/>
        <dbReference type="ChEBI" id="CHEBI:15378"/>
        <dbReference type="ChEBI" id="CHEBI:30616"/>
        <dbReference type="ChEBI" id="CHEBI:57986"/>
        <dbReference type="ChEBI" id="CHEBI:58210"/>
        <dbReference type="ChEBI" id="CHEBI:456216"/>
        <dbReference type="EC" id="2.7.1.26"/>
    </reaction>
</comment>
<keyword evidence="11" id="KW-0511">Multifunctional enzyme</keyword>
<evidence type="ECO:0000256" key="8">
    <source>
        <dbReference type="ARBA" id="ARBA00022777"/>
    </source>
</evidence>
<dbReference type="PIRSF" id="PIRSF004491">
    <property type="entry name" value="FAD_Synth"/>
    <property type="match status" value="1"/>
</dbReference>
<dbReference type="Gene3D" id="2.40.30.30">
    <property type="entry name" value="Riboflavin kinase-like"/>
    <property type="match status" value="1"/>
</dbReference>
<keyword evidence="6 14" id="KW-0548">Nucleotidyltransferase</keyword>
<keyword evidence="5 14" id="KW-0808">Transferase</keyword>
<reference evidence="16" key="2">
    <citation type="submission" date="2021-04" db="EMBL/GenBank/DDBJ databases">
        <authorList>
            <person name="Gilroy R."/>
        </authorList>
    </citation>
    <scope>NUCLEOTIDE SEQUENCE</scope>
    <source>
        <strain evidence="16">USAMLcec3-2134</strain>
    </source>
</reference>
<evidence type="ECO:0000256" key="12">
    <source>
        <dbReference type="ARBA" id="ARBA00047880"/>
    </source>
</evidence>
<dbReference type="InterPro" id="IPR023465">
    <property type="entry name" value="Riboflavin_kinase_dom_sf"/>
</dbReference>
<comment type="similarity">
    <text evidence="14">Belongs to the ribF family.</text>
</comment>
<evidence type="ECO:0000256" key="3">
    <source>
        <dbReference type="ARBA" id="ARBA00022630"/>
    </source>
</evidence>
<dbReference type="GO" id="GO:0009398">
    <property type="term" value="P:FMN biosynthetic process"/>
    <property type="evidence" value="ECO:0007669"/>
    <property type="project" value="UniProtKB-UniRule"/>
</dbReference>
<feature type="domain" description="Riboflavin kinase" evidence="15">
    <location>
        <begin position="180"/>
        <end position="305"/>
    </location>
</feature>
<dbReference type="InterPro" id="IPR023468">
    <property type="entry name" value="Riboflavin_kinase"/>
</dbReference>
<dbReference type="SMART" id="SM00904">
    <property type="entry name" value="Flavokinase"/>
    <property type="match status" value="1"/>
</dbReference>
<evidence type="ECO:0000256" key="2">
    <source>
        <dbReference type="ARBA" id="ARBA00005201"/>
    </source>
</evidence>
<keyword evidence="7 14" id="KW-0547">Nucleotide-binding</keyword>
<evidence type="ECO:0000256" key="11">
    <source>
        <dbReference type="ARBA" id="ARBA00023268"/>
    </source>
</evidence>
<dbReference type="GO" id="GO:0005524">
    <property type="term" value="F:ATP binding"/>
    <property type="evidence" value="ECO:0007669"/>
    <property type="project" value="UniProtKB-UniRule"/>
</dbReference>
<dbReference type="EC" id="2.7.7.2" evidence="14"/>
<comment type="pathway">
    <text evidence="1 14">Cofactor biosynthesis; FAD biosynthesis; FAD from FMN: step 1/1.</text>
</comment>
<dbReference type="EMBL" id="DWXE01000046">
    <property type="protein sequence ID" value="HJB92286.1"/>
    <property type="molecule type" value="Genomic_DNA"/>
</dbReference>
<dbReference type="InterPro" id="IPR014729">
    <property type="entry name" value="Rossmann-like_a/b/a_fold"/>
</dbReference>
<evidence type="ECO:0000256" key="1">
    <source>
        <dbReference type="ARBA" id="ARBA00004726"/>
    </source>
</evidence>
<dbReference type="SUPFAM" id="SSF82114">
    <property type="entry name" value="Riboflavin kinase-like"/>
    <property type="match status" value="1"/>
</dbReference>
<proteinExistence type="inferred from homology"/>
<evidence type="ECO:0000256" key="5">
    <source>
        <dbReference type="ARBA" id="ARBA00022679"/>
    </source>
</evidence>
<dbReference type="GO" id="GO:0006747">
    <property type="term" value="P:FAD biosynthetic process"/>
    <property type="evidence" value="ECO:0007669"/>
    <property type="project" value="UniProtKB-UniRule"/>
</dbReference>
<dbReference type="PANTHER" id="PTHR22749">
    <property type="entry name" value="RIBOFLAVIN KINASE/FMN ADENYLYLTRANSFERASE"/>
    <property type="match status" value="1"/>
</dbReference>
<comment type="catalytic activity">
    <reaction evidence="13 14">
        <text>FMN + ATP + H(+) = FAD + diphosphate</text>
        <dbReference type="Rhea" id="RHEA:17237"/>
        <dbReference type="ChEBI" id="CHEBI:15378"/>
        <dbReference type="ChEBI" id="CHEBI:30616"/>
        <dbReference type="ChEBI" id="CHEBI:33019"/>
        <dbReference type="ChEBI" id="CHEBI:57692"/>
        <dbReference type="ChEBI" id="CHEBI:58210"/>
        <dbReference type="EC" id="2.7.7.2"/>
    </reaction>
</comment>
<protein>
    <recommendedName>
        <fullName evidence="14">Riboflavin biosynthesis protein</fullName>
    </recommendedName>
    <domain>
        <recommendedName>
            <fullName evidence="14">Riboflavin kinase</fullName>
            <ecNumber evidence="14">2.7.1.26</ecNumber>
        </recommendedName>
        <alternativeName>
            <fullName evidence="14">Flavokinase</fullName>
        </alternativeName>
    </domain>
    <domain>
        <recommendedName>
            <fullName evidence="14">FMN adenylyltransferase</fullName>
            <ecNumber evidence="14">2.7.7.2</ecNumber>
        </recommendedName>
        <alternativeName>
            <fullName evidence="14">FAD pyrophosphorylase</fullName>
        </alternativeName>
        <alternativeName>
            <fullName evidence="14">FAD synthase</fullName>
        </alternativeName>
    </domain>
</protein>
<reference evidence="16" key="1">
    <citation type="journal article" date="2021" name="PeerJ">
        <title>Extensive microbial diversity within the chicken gut microbiome revealed by metagenomics and culture.</title>
        <authorList>
            <person name="Gilroy R."/>
            <person name="Ravi A."/>
            <person name="Getino M."/>
            <person name="Pursley I."/>
            <person name="Horton D.L."/>
            <person name="Alikhan N.F."/>
            <person name="Baker D."/>
            <person name="Gharbi K."/>
            <person name="Hall N."/>
            <person name="Watson M."/>
            <person name="Adriaenssens E.M."/>
            <person name="Foster-Nyarko E."/>
            <person name="Jarju S."/>
            <person name="Secka A."/>
            <person name="Antonio M."/>
            <person name="Oren A."/>
            <person name="Chaudhuri R.R."/>
            <person name="La Ragione R."/>
            <person name="Hildebrand F."/>
            <person name="Pallen M.J."/>
        </authorList>
    </citation>
    <scope>NUCLEOTIDE SEQUENCE</scope>
    <source>
        <strain evidence="16">USAMLcec3-2134</strain>
    </source>
</reference>
<evidence type="ECO:0000256" key="4">
    <source>
        <dbReference type="ARBA" id="ARBA00022643"/>
    </source>
</evidence>
<dbReference type="FunFam" id="3.40.50.620:FF:000021">
    <property type="entry name" value="Riboflavin biosynthesis protein"/>
    <property type="match status" value="1"/>
</dbReference>
<comment type="pathway">
    <text evidence="2 14">Cofactor biosynthesis; FMN biosynthesis; FMN from riboflavin (ATP route): step 1/1.</text>
</comment>
<evidence type="ECO:0000256" key="14">
    <source>
        <dbReference type="PIRNR" id="PIRNR004491"/>
    </source>
</evidence>
<dbReference type="Proteomes" id="UP000886883">
    <property type="component" value="Unassembled WGS sequence"/>
</dbReference>
<evidence type="ECO:0000256" key="13">
    <source>
        <dbReference type="ARBA" id="ARBA00049494"/>
    </source>
</evidence>
<dbReference type="InterPro" id="IPR015864">
    <property type="entry name" value="FAD_synthase"/>
</dbReference>
<evidence type="ECO:0000313" key="16">
    <source>
        <dbReference type="EMBL" id="HJB92286.1"/>
    </source>
</evidence>
<comment type="caution">
    <text evidence="16">The sequence shown here is derived from an EMBL/GenBank/DDBJ whole genome shotgun (WGS) entry which is preliminary data.</text>
</comment>
<dbReference type="GO" id="GO:0009231">
    <property type="term" value="P:riboflavin biosynthetic process"/>
    <property type="evidence" value="ECO:0007669"/>
    <property type="project" value="InterPro"/>
</dbReference>
<dbReference type="PANTHER" id="PTHR22749:SF6">
    <property type="entry name" value="RIBOFLAVIN KINASE"/>
    <property type="match status" value="1"/>
</dbReference>
<dbReference type="EC" id="2.7.1.26" evidence="14"/>
<keyword evidence="4 14" id="KW-0288">FMN</keyword>
<dbReference type="CDD" id="cd02064">
    <property type="entry name" value="FAD_synthetase_N"/>
    <property type="match status" value="1"/>
</dbReference>
<dbReference type="Pfam" id="PF06574">
    <property type="entry name" value="FAD_syn"/>
    <property type="match status" value="1"/>
</dbReference>